<protein>
    <submittedName>
        <fullName evidence="3">Uncharacterized protein</fullName>
    </submittedName>
</protein>
<dbReference type="RefSeq" id="WP_093260046.1">
    <property type="nucleotide sequence ID" value="NZ_FNOK01000001.1"/>
</dbReference>
<evidence type="ECO:0000256" key="2">
    <source>
        <dbReference type="SAM" id="SignalP"/>
    </source>
</evidence>
<evidence type="ECO:0000313" key="4">
    <source>
        <dbReference type="Proteomes" id="UP000199529"/>
    </source>
</evidence>
<dbReference type="EMBL" id="FNOK01000001">
    <property type="protein sequence ID" value="SDW07011.1"/>
    <property type="molecule type" value="Genomic_DNA"/>
</dbReference>
<feature type="compositionally biased region" description="Low complexity" evidence="1">
    <location>
        <begin position="34"/>
        <end position="63"/>
    </location>
</feature>
<accession>A0A1H2QIN2</accession>
<evidence type="ECO:0000313" key="3">
    <source>
        <dbReference type="EMBL" id="SDW07011.1"/>
    </source>
</evidence>
<sequence>MRTTAKLVLAAAASTGLMLGAQGLASADESPFGQPQQEQQQPQQEEQQPQDEQQPQQESSPSEWALSGGWANMMGQ</sequence>
<feature type="chain" id="PRO_5011604107" evidence="2">
    <location>
        <begin position="28"/>
        <end position="76"/>
    </location>
</feature>
<organism evidence="3 4">
    <name type="scientific">Saccharopolyspora shandongensis</name>
    <dbReference type="NCBI Taxonomy" id="418495"/>
    <lineage>
        <taxon>Bacteria</taxon>
        <taxon>Bacillati</taxon>
        <taxon>Actinomycetota</taxon>
        <taxon>Actinomycetes</taxon>
        <taxon>Pseudonocardiales</taxon>
        <taxon>Pseudonocardiaceae</taxon>
        <taxon>Saccharopolyspora</taxon>
    </lineage>
</organism>
<feature type="region of interest" description="Disordered" evidence="1">
    <location>
        <begin position="22"/>
        <end position="76"/>
    </location>
</feature>
<feature type="signal peptide" evidence="2">
    <location>
        <begin position="1"/>
        <end position="27"/>
    </location>
</feature>
<keyword evidence="2" id="KW-0732">Signal</keyword>
<reference evidence="4" key="1">
    <citation type="submission" date="2016-10" db="EMBL/GenBank/DDBJ databases">
        <authorList>
            <person name="Varghese N."/>
            <person name="Submissions S."/>
        </authorList>
    </citation>
    <scope>NUCLEOTIDE SEQUENCE [LARGE SCALE GENOMIC DNA]</scope>
    <source>
        <strain evidence="4">CGMCC 4.3530</strain>
    </source>
</reference>
<proteinExistence type="predicted"/>
<dbReference type="AlphaFoldDB" id="A0A1H2QIN2"/>
<dbReference type="Proteomes" id="UP000199529">
    <property type="component" value="Unassembled WGS sequence"/>
</dbReference>
<evidence type="ECO:0000256" key="1">
    <source>
        <dbReference type="SAM" id="MobiDB-lite"/>
    </source>
</evidence>
<keyword evidence="4" id="KW-1185">Reference proteome</keyword>
<name>A0A1H2QIN2_9PSEU</name>
<gene>
    <name evidence="3" type="ORF">SAMN05216215_1001116</name>
</gene>